<keyword evidence="2" id="KW-1185">Reference proteome</keyword>
<dbReference type="AlphaFoldDB" id="A0A7W8D2B3"/>
<organism evidence="1 2">
    <name type="scientific">Chiayiivirga flava</name>
    <dbReference type="NCBI Taxonomy" id="659595"/>
    <lineage>
        <taxon>Bacteria</taxon>
        <taxon>Pseudomonadati</taxon>
        <taxon>Pseudomonadota</taxon>
        <taxon>Gammaproteobacteria</taxon>
        <taxon>Lysobacterales</taxon>
        <taxon>Lysobacteraceae</taxon>
        <taxon>Chiayiivirga</taxon>
    </lineage>
</organism>
<dbReference type="GO" id="GO:0005506">
    <property type="term" value="F:iron ion binding"/>
    <property type="evidence" value="ECO:0007669"/>
    <property type="project" value="InterPro"/>
</dbReference>
<evidence type="ECO:0000313" key="1">
    <source>
        <dbReference type="EMBL" id="MBB5206621.1"/>
    </source>
</evidence>
<dbReference type="InterPro" id="IPR015984">
    <property type="entry name" value="Cyt_c_prime_subgr"/>
</dbReference>
<accession>A0A7W8D2B3</accession>
<dbReference type="InterPro" id="IPR002321">
    <property type="entry name" value="Cyt_c_II"/>
</dbReference>
<dbReference type="PRINTS" id="PR00608">
    <property type="entry name" value="CYTCHROMECII"/>
</dbReference>
<dbReference type="EMBL" id="JACHHP010000001">
    <property type="protein sequence ID" value="MBB5206621.1"/>
    <property type="molecule type" value="Genomic_DNA"/>
</dbReference>
<dbReference type="Proteomes" id="UP000521199">
    <property type="component" value="Unassembled WGS sequence"/>
</dbReference>
<dbReference type="SUPFAM" id="SSF47175">
    <property type="entry name" value="Cytochromes"/>
    <property type="match status" value="1"/>
</dbReference>
<dbReference type="PROSITE" id="PS51009">
    <property type="entry name" value="CYTCII"/>
    <property type="match status" value="1"/>
</dbReference>
<dbReference type="Gene3D" id="1.20.120.10">
    <property type="entry name" value="Cytochrome c/b562"/>
    <property type="match status" value="1"/>
</dbReference>
<sequence length="131" mass="13789">MRWLAMLLIGLFMGVVGAVVAIGALRQGTPYNDAVMTVLGRQTGALRSMREAGRCEAPEIARRLRLMQAVAGETDAAFLPVGDDVLFRRHSAALSSAIDDALARAPGDCDTLAGAMQGIGGACKACHDDFR</sequence>
<dbReference type="GO" id="GO:0009055">
    <property type="term" value="F:electron transfer activity"/>
    <property type="evidence" value="ECO:0007669"/>
    <property type="project" value="InterPro"/>
</dbReference>
<evidence type="ECO:0008006" key="3">
    <source>
        <dbReference type="Google" id="ProtNLM"/>
    </source>
</evidence>
<proteinExistence type="predicted"/>
<evidence type="ECO:0000313" key="2">
    <source>
        <dbReference type="Proteomes" id="UP000521199"/>
    </source>
</evidence>
<reference evidence="1 2" key="1">
    <citation type="submission" date="2020-08" db="EMBL/GenBank/DDBJ databases">
        <title>Genomic Encyclopedia of Type Strains, Phase IV (KMG-IV): sequencing the most valuable type-strain genomes for metagenomic binning, comparative biology and taxonomic classification.</title>
        <authorList>
            <person name="Goeker M."/>
        </authorList>
    </citation>
    <scope>NUCLEOTIDE SEQUENCE [LARGE SCALE GENOMIC DNA]</scope>
    <source>
        <strain evidence="1 2">DSM 24163</strain>
    </source>
</reference>
<comment type="caution">
    <text evidence="1">The sequence shown here is derived from an EMBL/GenBank/DDBJ whole genome shotgun (WGS) entry which is preliminary data.</text>
</comment>
<gene>
    <name evidence="1" type="ORF">HNQ52_000137</name>
</gene>
<dbReference type="Pfam" id="PF01322">
    <property type="entry name" value="Cytochrom_C_2"/>
    <property type="match status" value="1"/>
</dbReference>
<protein>
    <recommendedName>
        <fullName evidence="3">Cytochrome c</fullName>
    </recommendedName>
</protein>
<dbReference type="GO" id="GO:0020037">
    <property type="term" value="F:heme binding"/>
    <property type="evidence" value="ECO:0007669"/>
    <property type="project" value="InterPro"/>
</dbReference>
<name>A0A7W8D2B3_9GAMM</name>
<dbReference type="RefSeq" id="WP_183958769.1">
    <property type="nucleotide sequence ID" value="NZ_JACHHP010000001.1"/>
</dbReference>
<dbReference type="InterPro" id="IPR010980">
    <property type="entry name" value="Cyt_c/b562"/>
</dbReference>
<dbReference type="GO" id="GO:0022900">
    <property type="term" value="P:electron transport chain"/>
    <property type="evidence" value="ECO:0007669"/>
    <property type="project" value="InterPro"/>
</dbReference>